<organism evidence="2 3">
    <name type="scientific">Methylopila turkensis</name>
    <dbReference type="NCBI Taxonomy" id="1437816"/>
    <lineage>
        <taxon>Bacteria</taxon>
        <taxon>Pseudomonadati</taxon>
        <taxon>Pseudomonadota</taxon>
        <taxon>Alphaproteobacteria</taxon>
        <taxon>Hyphomicrobiales</taxon>
        <taxon>Methylopilaceae</taxon>
        <taxon>Methylopila</taxon>
    </lineage>
</organism>
<gene>
    <name evidence="2" type="ORF">GCM10008174_10570</name>
</gene>
<feature type="transmembrane region" description="Helical" evidence="1">
    <location>
        <begin position="44"/>
        <end position="68"/>
    </location>
</feature>
<dbReference type="EMBL" id="BSFL01000001">
    <property type="protein sequence ID" value="GLK79316.1"/>
    <property type="molecule type" value="Genomic_DNA"/>
</dbReference>
<keyword evidence="1" id="KW-0472">Membrane</keyword>
<name>A0A9W6N6G2_9HYPH</name>
<dbReference type="InterPro" id="IPR043130">
    <property type="entry name" value="CDP-OH_PTrfase_TM_dom"/>
</dbReference>
<evidence type="ECO:0000313" key="2">
    <source>
        <dbReference type="EMBL" id="GLK79316.1"/>
    </source>
</evidence>
<dbReference type="Proteomes" id="UP001143309">
    <property type="component" value="Unassembled WGS sequence"/>
</dbReference>
<comment type="caution">
    <text evidence="2">The sequence shown here is derived from an EMBL/GenBank/DDBJ whole genome shotgun (WGS) entry which is preliminary data.</text>
</comment>
<feature type="transmembrane region" description="Helical" evidence="1">
    <location>
        <begin position="124"/>
        <end position="141"/>
    </location>
</feature>
<feature type="transmembrane region" description="Helical" evidence="1">
    <location>
        <begin position="185"/>
        <end position="206"/>
    </location>
</feature>
<protein>
    <submittedName>
        <fullName evidence="2">CDP-diacylglycerol--glycerol-3-phosphate 3-phosphatidyltransferase</fullName>
    </submittedName>
</protein>
<keyword evidence="1" id="KW-1133">Transmembrane helix</keyword>
<proteinExistence type="predicted"/>
<sequence>MQPDALKTGGEPARRPIASRSSGWAIALSQRLAASSVTPNQISVASVIFAGVGAALIVLGATPLAWLAAAACVQLRLVCNLLDGMVAVEGGKKSAVGAIYNEFPDRVADTLLLVPVGYAAGVPWLGWAAALLAALTAYVRVFGGSLSLAQSFDGVMAKQRRMAALTLGLVAQSVEWTVSDTRWSLLIAIAVVAAGSLVTCWTRTAAIADGLRRA</sequence>
<dbReference type="AlphaFoldDB" id="A0A9W6N6G2"/>
<reference evidence="2" key="2">
    <citation type="submission" date="2023-01" db="EMBL/GenBank/DDBJ databases">
        <authorList>
            <person name="Sun Q."/>
            <person name="Evtushenko L."/>
        </authorList>
    </citation>
    <scope>NUCLEOTIDE SEQUENCE</scope>
    <source>
        <strain evidence="2">VKM B-2748</strain>
    </source>
</reference>
<accession>A0A9W6N6G2</accession>
<evidence type="ECO:0000256" key="1">
    <source>
        <dbReference type="SAM" id="Phobius"/>
    </source>
</evidence>
<dbReference type="Gene3D" id="1.20.120.1760">
    <property type="match status" value="1"/>
</dbReference>
<evidence type="ECO:0000313" key="3">
    <source>
        <dbReference type="Proteomes" id="UP001143309"/>
    </source>
</evidence>
<reference evidence="2" key="1">
    <citation type="journal article" date="2014" name="Int. J. Syst. Evol. Microbiol.">
        <title>Complete genome sequence of Corynebacterium casei LMG S-19264T (=DSM 44701T), isolated from a smear-ripened cheese.</title>
        <authorList>
            <consortium name="US DOE Joint Genome Institute (JGI-PGF)"/>
            <person name="Walter F."/>
            <person name="Albersmeier A."/>
            <person name="Kalinowski J."/>
            <person name="Ruckert C."/>
        </authorList>
    </citation>
    <scope>NUCLEOTIDE SEQUENCE</scope>
    <source>
        <strain evidence="2">VKM B-2748</strain>
    </source>
</reference>
<keyword evidence="1" id="KW-0812">Transmembrane</keyword>
<keyword evidence="3" id="KW-1185">Reference proteome</keyword>
<dbReference type="RefSeq" id="WP_271199779.1">
    <property type="nucleotide sequence ID" value="NZ_BSFL01000001.1"/>
</dbReference>